<dbReference type="AlphaFoldDB" id="A0A6A4VJ28"/>
<dbReference type="Pfam" id="PF00487">
    <property type="entry name" value="FA_desaturase"/>
    <property type="match status" value="1"/>
</dbReference>
<name>A0A6A4VJ28_AMPAM</name>
<evidence type="ECO:0000256" key="1">
    <source>
        <dbReference type="SAM" id="Phobius"/>
    </source>
</evidence>
<keyword evidence="4" id="KW-1185">Reference proteome</keyword>
<sequence length="275" mass="30312">MVRALMGAEPRLALASAAVVAAQLYVGYLLRRSCWPAVVAAAYLVGGSLWLLQFTLQHDAQHRNVFGPRWPRLNDALAWVLGAPALVPYRFGRRRKHLDHHRHLGEPGRDADRPSERQVALSRRRAGRLLLLLTAPLASRARQLRRPADAAQSALLVAGALLLGGPRTAAYLALGPLLGRTLHPFGAALLCSHSYGPGNQAVTYSYRGPLNWLFLNTGYHIEHHDFPNVPCCRLAAVTRAAPEFYAGLPHVDSWFTCMINYVTGADRDLTTRHDT</sequence>
<dbReference type="PANTHER" id="PTHR12879:SF8">
    <property type="entry name" value="SPHINGOLIPID DELTA(4)-DESATURASE DES1"/>
    <property type="match status" value="1"/>
</dbReference>
<feature type="transmembrane region" description="Helical" evidence="1">
    <location>
        <begin position="76"/>
        <end position="92"/>
    </location>
</feature>
<comment type="caution">
    <text evidence="3">The sequence shown here is derived from an EMBL/GenBank/DDBJ whole genome shotgun (WGS) entry which is preliminary data.</text>
</comment>
<evidence type="ECO:0000313" key="4">
    <source>
        <dbReference type="Proteomes" id="UP000440578"/>
    </source>
</evidence>
<feature type="transmembrane region" description="Helical" evidence="1">
    <location>
        <begin position="37"/>
        <end position="56"/>
    </location>
</feature>
<accession>A0A6A4VJ28</accession>
<proteinExistence type="predicted"/>
<keyword evidence="1" id="KW-0472">Membrane</keyword>
<reference evidence="3 4" key="1">
    <citation type="submission" date="2019-07" db="EMBL/GenBank/DDBJ databases">
        <title>Draft genome assembly of a fouling barnacle, Amphibalanus amphitrite (Darwin, 1854): The first reference genome for Thecostraca.</title>
        <authorList>
            <person name="Kim W."/>
        </authorList>
    </citation>
    <scope>NUCLEOTIDE SEQUENCE [LARGE SCALE GENOMIC DNA]</scope>
    <source>
        <strain evidence="3">SNU_AA5</strain>
        <tissue evidence="3">Soma without cirri and trophi</tissue>
    </source>
</reference>
<evidence type="ECO:0000313" key="3">
    <source>
        <dbReference type="EMBL" id="KAF0290338.1"/>
    </source>
</evidence>
<dbReference type="GO" id="GO:0016020">
    <property type="term" value="C:membrane"/>
    <property type="evidence" value="ECO:0007669"/>
    <property type="project" value="GOC"/>
</dbReference>
<dbReference type="EMBL" id="VIIS01001961">
    <property type="protein sequence ID" value="KAF0290338.1"/>
    <property type="molecule type" value="Genomic_DNA"/>
</dbReference>
<dbReference type="OrthoDB" id="200948at2759"/>
<keyword evidence="1" id="KW-0812">Transmembrane</keyword>
<dbReference type="GO" id="GO:0046513">
    <property type="term" value="P:ceramide biosynthetic process"/>
    <property type="evidence" value="ECO:0007669"/>
    <property type="project" value="TreeGrafter"/>
</dbReference>
<feature type="domain" description="Fatty acid desaturase" evidence="2">
    <location>
        <begin position="35"/>
        <end position="246"/>
    </location>
</feature>
<dbReference type="InterPro" id="IPR005804">
    <property type="entry name" value="FA_desaturase_dom"/>
</dbReference>
<organism evidence="3 4">
    <name type="scientific">Amphibalanus amphitrite</name>
    <name type="common">Striped barnacle</name>
    <name type="synonym">Balanus amphitrite</name>
    <dbReference type="NCBI Taxonomy" id="1232801"/>
    <lineage>
        <taxon>Eukaryota</taxon>
        <taxon>Metazoa</taxon>
        <taxon>Ecdysozoa</taxon>
        <taxon>Arthropoda</taxon>
        <taxon>Crustacea</taxon>
        <taxon>Multicrustacea</taxon>
        <taxon>Cirripedia</taxon>
        <taxon>Thoracica</taxon>
        <taxon>Thoracicalcarea</taxon>
        <taxon>Balanomorpha</taxon>
        <taxon>Balanoidea</taxon>
        <taxon>Balanidae</taxon>
        <taxon>Amphibalaninae</taxon>
        <taxon>Amphibalanus</taxon>
    </lineage>
</organism>
<protein>
    <submittedName>
        <fullName evidence="3">Putative sphingolipid delta(4)-desaturase</fullName>
    </submittedName>
</protein>
<dbReference type="PANTHER" id="PTHR12879">
    <property type="entry name" value="SPHINGOLIPID DELTA 4 DESATURASE/C-4 HYDROXYLASE PROTEIN DES2"/>
    <property type="match status" value="1"/>
</dbReference>
<gene>
    <name evidence="3" type="primary">F33D4.4</name>
    <name evidence="3" type="ORF">FJT64_011425</name>
</gene>
<evidence type="ECO:0000259" key="2">
    <source>
        <dbReference type="Pfam" id="PF00487"/>
    </source>
</evidence>
<dbReference type="GO" id="GO:0042284">
    <property type="term" value="F:sphingolipid delta-4 desaturase activity"/>
    <property type="evidence" value="ECO:0007669"/>
    <property type="project" value="TreeGrafter"/>
</dbReference>
<keyword evidence="1" id="KW-1133">Transmembrane helix</keyword>
<dbReference type="Proteomes" id="UP000440578">
    <property type="component" value="Unassembled WGS sequence"/>
</dbReference>
<feature type="transmembrane region" description="Helical" evidence="1">
    <location>
        <begin position="12"/>
        <end position="30"/>
    </location>
</feature>